<evidence type="ECO:0000256" key="2">
    <source>
        <dbReference type="SAM" id="MobiDB-lite"/>
    </source>
</evidence>
<feature type="compositionally biased region" description="Basic and acidic residues" evidence="2">
    <location>
        <begin position="32"/>
        <end position="42"/>
    </location>
</feature>
<feature type="compositionally biased region" description="Acidic residues" evidence="2">
    <location>
        <begin position="1"/>
        <end position="10"/>
    </location>
</feature>
<evidence type="ECO:0000256" key="1">
    <source>
        <dbReference type="SAM" id="Coils"/>
    </source>
</evidence>
<dbReference type="Proteomes" id="UP000179807">
    <property type="component" value="Unassembled WGS sequence"/>
</dbReference>
<feature type="compositionally biased region" description="Polar residues" evidence="2">
    <location>
        <begin position="296"/>
        <end position="337"/>
    </location>
</feature>
<evidence type="ECO:0000313" key="4">
    <source>
        <dbReference type="Proteomes" id="UP000179807"/>
    </source>
</evidence>
<reference evidence="3" key="1">
    <citation type="submission" date="2016-10" db="EMBL/GenBank/DDBJ databases">
        <authorList>
            <person name="Benchimol M."/>
            <person name="Almeida L.G."/>
            <person name="Vasconcelos A.T."/>
            <person name="Perreira-Neves A."/>
            <person name="Rosa I.A."/>
            <person name="Tasca T."/>
            <person name="Bogo M.R."/>
            <person name="de Souza W."/>
        </authorList>
    </citation>
    <scope>NUCLEOTIDE SEQUENCE [LARGE SCALE GENOMIC DNA]</scope>
    <source>
        <strain evidence="3">K</strain>
    </source>
</reference>
<evidence type="ECO:0000313" key="3">
    <source>
        <dbReference type="EMBL" id="OHT05860.1"/>
    </source>
</evidence>
<dbReference type="EMBL" id="MLAK01000744">
    <property type="protein sequence ID" value="OHT05860.1"/>
    <property type="molecule type" value="Genomic_DNA"/>
</dbReference>
<dbReference type="GeneID" id="94839566"/>
<feature type="region of interest" description="Disordered" evidence="2">
    <location>
        <begin position="1"/>
        <end position="42"/>
    </location>
</feature>
<keyword evidence="4" id="KW-1185">Reference proteome</keyword>
<dbReference type="PANTHER" id="PTHR47026:SF2">
    <property type="entry name" value="FLAGELLAR ASSOCIATED PROTEIN"/>
    <property type="match status" value="1"/>
</dbReference>
<dbReference type="PANTHER" id="PTHR47026">
    <property type="entry name" value="PIGMENTOSA GTPASE REGULATOR-LIKE PROTEIN, PUTATIVE-RELATED"/>
    <property type="match status" value="1"/>
</dbReference>
<feature type="compositionally biased region" description="Polar residues" evidence="2">
    <location>
        <begin position="22"/>
        <end position="31"/>
    </location>
</feature>
<sequence length="376" mass="43950">MIEEPEEDPQDPAPRRKRSEQSKASIRSTSTRNREKGSSDPDIRRIAKLVLKEGNYDEITAENTQPVVQELRKVLTKFQSQSDYVKAEYVDQAIEKVKSHITDTRYQKLKAARADEYSEILKTTKDENIDKKQHWKELIKLAEDKRDEDLSNLQAELDEKYNELAQQLDIGGDVKKIPPKFIKFSSRLVELRVIQQQMVMTERFLEAKRIKAEADELERKEREALKSAYLAYARQTLENFNSQCERKIAVRSEAWERDIQKMKRQYQKDQRSGKRSEDYLEKKVAFLDFEASLDNTSANKKDNNSMNASGSVSKSCDRLSSSGPAKTRSPKNMTNNRIIRPLSERELKFKQRKQANFITYTRRSTSPRTSRRKSYM</sequence>
<accession>A0A1J4K828</accession>
<feature type="coiled-coil region" evidence="1">
    <location>
        <begin position="200"/>
        <end position="227"/>
    </location>
</feature>
<protein>
    <submittedName>
        <fullName evidence="3">Uncharacterized protein</fullName>
    </submittedName>
</protein>
<name>A0A1J4K828_9EUKA</name>
<gene>
    <name evidence="3" type="ORF">TRFO_26298</name>
</gene>
<feature type="compositionally biased region" description="Low complexity" evidence="2">
    <location>
        <begin position="359"/>
        <end position="368"/>
    </location>
</feature>
<dbReference type="VEuPathDB" id="TrichDB:TRFO_26298"/>
<organism evidence="3 4">
    <name type="scientific">Tritrichomonas foetus</name>
    <dbReference type="NCBI Taxonomy" id="1144522"/>
    <lineage>
        <taxon>Eukaryota</taxon>
        <taxon>Metamonada</taxon>
        <taxon>Parabasalia</taxon>
        <taxon>Tritrichomonadida</taxon>
        <taxon>Tritrichomonadidae</taxon>
        <taxon>Tritrichomonas</taxon>
    </lineage>
</organism>
<comment type="caution">
    <text evidence="3">The sequence shown here is derived from an EMBL/GenBank/DDBJ whole genome shotgun (WGS) entry which is preliminary data.</text>
</comment>
<dbReference type="AlphaFoldDB" id="A0A1J4K828"/>
<proteinExistence type="predicted"/>
<dbReference type="RefSeq" id="XP_068358996.1">
    <property type="nucleotide sequence ID" value="XM_068504862.1"/>
</dbReference>
<feature type="region of interest" description="Disordered" evidence="2">
    <location>
        <begin position="296"/>
        <end position="376"/>
    </location>
</feature>
<keyword evidence="1" id="KW-0175">Coiled coil</keyword>